<evidence type="ECO:0000313" key="2">
    <source>
        <dbReference type="Proteomes" id="UP000654075"/>
    </source>
</evidence>
<gene>
    <name evidence="1" type="ORF">PGLA1383_LOCUS41692</name>
</gene>
<keyword evidence="2" id="KW-1185">Reference proteome</keyword>
<reference evidence="1" key="1">
    <citation type="submission" date="2021-02" db="EMBL/GenBank/DDBJ databases">
        <authorList>
            <person name="Dougan E. K."/>
            <person name="Rhodes N."/>
            <person name="Thang M."/>
            <person name="Chan C."/>
        </authorList>
    </citation>
    <scope>NUCLEOTIDE SEQUENCE</scope>
</reference>
<dbReference type="EMBL" id="CAJNNV010028427">
    <property type="protein sequence ID" value="CAE8624583.1"/>
    <property type="molecule type" value="Genomic_DNA"/>
</dbReference>
<comment type="caution">
    <text evidence="1">The sequence shown here is derived from an EMBL/GenBank/DDBJ whole genome shotgun (WGS) entry which is preliminary data.</text>
</comment>
<evidence type="ECO:0000313" key="1">
    <source>
        <dbReference type="EMBL" id="CAE8624583.1"/>
    </source>
</evidence>
<organism evidence="1 2">
    <name type="scientific">Polarella glacialis</name>
    <name type="common">Dinoflagellate</name>
    <dbReference type="NCBI Taxonomy" id="89957"/>
    <lineage>
        <taxon>Eukaryota</taxon>
        <taxon>Sar</taxon>
        <taxon>Alveolata</taxon>
        <taxon>Dinophyceae</taxon>
        <taxon>Suessiales</taxon>
        <taxon>Suessiaceae</taxon>
        <taxon>Polarella</taxon>
    </lineage>
</organism>
<sequence length="231" mass="24509">MAKRKADESLNMGLNAAAVAEANDRFYGVVAEAKGQKFWVSCEGLPAEYADRPPKITRKSEPPAGLTVGSWITFTLVDEWPGENWGSLLVQDIRFADAPEGADEDVIAALLLSEEQAPAWQAQAPAWQKQAQAPAWQPKWAAAKRAAAQWEPIATEPSAKWSAATKKAKYGLPKLAASEAVAAGSAMHAAAAAWAATAGKQVSWAQPGPGQQFNLAASDAGALGLPRMFER</sequence>
<name>A0A813GHI3_POLGL</name>
<accession>A0A813GHI3</accession>
<protein>
    <submittedName>
        <fullName evidence="1">Uncharacterized protein</fullName>
    </submittedName>
</protein>
<dbReference type="Proteomes" id="UP000654075">
    <property type="component" value="Unassembled WGS sequence"/>
</dbReference>
<proteinExistence type="predicted"/>
<dbReference type="AlphaFoldDB" id="A0A813GHI3"/>